<dbReference type="OrthoDB" id="10349519at2759"/>
<dbReference type="Proteomes" id="UP000186817">
    <property type="component" value="Unassembled WGS sequence"/>
</dbReference>
<organism evidence="2 3">
    <name type="scientific">Symbiodinium microadriaticum</name>
    <name type="common">Dinoflagellate</name>
    <name type="synonym">Zooxanthella microadriatica</name>
    <dbReference type="NCBI Taxonomy" id="2951"/>
    <lineage>
        <taxon>Eukaryota</taxon>
        <taxon>Sar</taxon>
        <taxon>Alveolata</taxon>
        <taxon>Dinophyceae</taxon>
        <taxon>Suessiales</taxon>
        <taxon>Symbiodiniaceae</taxon>
        <taxon>Symbiodinium</taxon>
    </lineage>
</organism>
<accession>A0A1Q9ERA2</accession>
<evidence type="ECO:0000313" key="2">
    <source>
        <dbReference type="EMBL" id="OLQ09918.1"/>
    </source>
</evidence>
<evidence type="ECO:0000259" key="1">
    <source>
        <dbReference type="Pfam" id="PF14630"/>
    </source>
</evidence>
<dbReference type="InterPro" id="IPR047088">
    <property type="entry name" value="ORC5_C"/>
</dbReference>
<dbReference type="EMBL" id="LSRX01000087">
    <property type="protein sequence ID" value="OLQ09918.1"/>
    <property type="molecule type" value="Genomic_DNA"/>
</dbReference>
<proteinExistence type="predicted"/>
<gene>
    <name evidence="2" type="ORF">AK812_SmicGene6394</name>
</gene>
<comment type="caution">
    <text evidence="2">The sequence shown here is derived from an EMBL/GenBank/DDBJ whole genome shotgun (WGS) entry which is preliminary data.</text>
</comment>
<reference evidence="2 3" key="1">
    <citation type="submission" date="2016-02" db="EMBL/GenBank/DDBJ databases">
        <title>Genome analysis of coral dinoflagellate symbionts highlights evolutionary adaptations to a symbiotic lifestyle.</title>
        <authorList>
            <person name="Aranda M."/>
            <person name="Li Y."/>
            <person name="Liew Y.J."/>
            <person name="Baumgarten S."/>
            <person name="Simakov O."/>
            <person name="Wilson M."/>
            <person name="Piel J."/>
            <person name="Ashoor H."/>
            <person name="Bougouffa S."/>
            <person name="Bajic V.B."/>
            <person name="Ryu T."/>
            <person name="Ravasi T."/>
            <person name="Bayer T."/>
            <person name="Micklem G."/>
            <person name="Kim H."/>
            <person name="Bhak J."/>
            <person name="Lajeunesse T.C."/>
            <person name="Voolstra C.R."/>
        </authorList>
    </citation>
    <scope>NUCLEOTIDE SEQUENCE [LARGE SCALE GENOMIC DNA]</scope>
    <source>
        <strain evidence="2 3">CCMP2467</strain>
    </source>
</reference>
<protein>
    <recommendedName>
        <fullName evidence="1">Origin recognition complex subunit 5 C-terminal domain-containing protein</fullName>
    </recommendedName>
</protein>
<sequence length="279" mass="30881">MPSHPGATGPCLHQAILDLPHALLRRFTAPNRQHDSDSEEEVVSLPAADALEPPAGQFKKKVGYSLPVPAQWLVVRNLVKGVISAVATGEGTGRQLKKTPSLGEATERINDLVREACRGRVDLKPFAGQASHPIALADAVVQRMTKAEKQVLLATYLGSYVNNKDDRRLFLGLASRRKVTVRKKKEDDDIPCWEKAPKSVSLMRLVAIYHKLALARTSLLLGNHFWLTLVSLKEAGFVRIRNERGFRIDRDIKVDSLASLYIARACAMSLEIDLAEYLC</sequence>
<evidence type="ECO:0000313" key="3">
    <source>
        <dbReference type="Proteomes" id="UP000186817"/>
    </source>
</evidence>
<feature type="domain" description="Origin recognition complex subunit 5 C-terminal" evidence="1">
    <location>
        <begin position="147"/>
        <end position="278"/>
    </location>
</feature>
<dbReference type="AlphaFoldDB" id="A0A1Q9ERA2"/>
<keyword evidence="3" id="KW-1185">Reference proteome</keyword>
<name>A0A1Q9ERA2_SYMMI</name>
<dbReference type="Pfam" id="PF14630">
    <property type="entry name" value="ORC5_C"/>
    <property type="match status" value="1"/>
</dbReference>